<dbReference type="Pfam" id="PF22939">
    <property type="entry name" value="WHD_GPIID"/>
    <property type="match status" value="1"/>
</dbReference>
<feature type="domain" description="Nephrocystin 3-like N-terminal" evidence="5">
    <location>
        <begin position="696"/>
        <end position="842"/>
    </location>
</feature>
<dbReference type="SMART" id="SM00248">
    <property type="entry name" value="ANK"/>
    <property type="match status" value="2"/>
</dbReference>
<dbReference type="Pfam" id="PF12796">
    <property type="entry name" value="Ank_2"/>
    <property type="match status" value="1"/>
</dbReference>
<gene>
    <name evidence="6" type="ORF">TWF730_002056</name>
</gene>
<dbReference type="InterPro" id="IPR002110">
    <property type="entry name" value="Ankyrin_rpt"/>
</dbReference>
<dbReference type="AlphaFoldDB" id="A0AAV9UDT0"/>
<evidence type="ECO:0000256" key="3">
    <source>
        <dbReference type="SAM" id="MobiDB-lite"/>
    </source>
</evidence>
<feature type="compositionally biased region" description="Basic and acidic residues" evidence="3">
    <location>
        <begin position="15"/>
        <end position="27"/>
    </location>
</feature>
<keyword evidence="1" id="KW-0677">Repeat</keyword>
<feature type="repeat" description="ANK" evidence="2">
    <location>
        <begin position="1164"/>
        <end position="1196"/>
    </location>
</feature>
<feature type="compositionally biased region" description="Low complexity" evidence="3">
    <location>
        <begin position="521"/>
        <end position="531"/>
    </location>
</feature>
<keyword evidence="7" id="KW-1185">Reference proteome</keyword>
<dbReference type="Pfam" id="PF24883">
    <property type="entry name" value="NPHP3_N"/>
    <property type="match status" value="1"/>
</dbReference>
<dbReference type="PANTHER" id="PTHR10039:SF15">
    <property type="entry name" value="NACHT DOMAIN-CONTAINING PROTEIN"/>
    <property type="match status" value="1"/>
</dbReference>
<evidence type="ECO:0000259" key="4">
    <source>
        <dbReference type="Pfam" id="PF22939"/>
    </source>
</evidence>
<evidence type="ECO:0000313" key="6">
    <source>
        <dbReference type="EMBL" id="KAK6340292.1"/>
    </source>
</evidence>
<feature type="compositionally biased region" description="Basic and acidic residues" evidence="3">
    <location>
        <begin position="510"/>
        <end position="520"/>
    </location>
</feature>
<protein>
    <submittedName>
        <fullName evidence="6">Uncharacterized protein</fullName>
    </submittedName>
</protein>
<sequence>MLNPTLVGGAGALSEQKEHRETETTKEEYPHEIYDLACICDGLFTSSGQRDPVSAQIGDLQQKFWAWSNGIGVFAEPWMSLDQRLKRHPDLQKLFIFLLKILRRNLDYILRLCPPRIPQPSKTTPDMFVDSDAVDASLEGIDDAIFRLQRLAVMIRQSSKGSLKTKIESHWLENDLGSFPDFISAYIDCKFGSAHQGLRRQLKKSLIYRRQRIEYQRDHQRRLTRKRRHYIHNQPAADEPESMVTQRSNTMPTFELRKEPGTRNLHRSKELEILSHVLSRPSTLDAKKFDDTEQESKQTKEPVTCSPSVFTGDIKADYPPIPSPKPGEIHAECPICYQEFESFKDAKQWRRHVDEDLECYVCISEHCEASSVYFTDRVKWLQHMQDNHTPSWPQLIHRSIWRCITEHENDLDFESVEEMYQHMRDVHSKICGEQQLDIIVHGSEIQKLRPDSMCPLCCNDIKPSPDSDDTEAGLGFPKNEQEDPAASELPSRTHKAREPKGTVRFAGELTRGDLSSHKNDPSPSGSDQGDSIRGLKLSMKMANHIGDHLKALAFQALYDPLEVNDSAHESRVSSGSNSPYDLSQDDLSSLGYQGLDSEAYERNKDPKVLDIQGELAFTSQSLISDGEELSLDPILEHIRMAMLRSKSSSGKESQNVLRWLSLDKERQNVLRWLSPVEYAAPQVNTFPARQIEASKRFLHTADFIDWLGSGWNNLLYVKTPWAGNKMIASIVFDHLQTLWDRKTFPDHKTGIVFLHFIPKIQGSQKIRDVLASILGQLTVWQPMIPESIWELYQKKSQTPRLSQSEIRDALQEILKAYSRIFIIIDALDERKTDNIRNELWLEVDELRGLTKIRMIVVPRRNIVPESTNDVMRLEIRAHAEDIDRYISSQIPQLPKIVHDNFELQREIKTCISALADGMFPLAQLCIDSLRDKTTKDEIDNELENMWEKELYQVYSNTVDRIRNQERGSRGLAEKALFWVVHAKRQLTTEELRHALAVEPDTSKLDEDNLVSLEDIVSCCAGLVTVDENSKIVRLVDSAIAYYFRNRWNFPDVQNDLIAVTCLTYLSFDVFDEGPVSDLQSRLQQNPFYDYAAQNWADHTIDVQESVLDLALKFLWNDSKTLAASQLLSRGNNALCGLHLVCYSGLELIAKSFITQDNANAKDRSGRTPLSYAAESGRVEVVELLLANGAHPDIEEENGWRPLSYAIESGHVVIVRRLLACKVTVNYSYGLEVSTPSNVRINMYMSG</sequence>
<comment type="caution">
    <text evidence="6">The sequence shown here is derived from an EMBL/GenBank/DDBJ whole genome shotgun (WGS) entry which is preliminary data.</text>
</comment>
<dbReference type="SUPFAM" id="SSF48403">
    <property type="entry name" value="Ankyrin repeat"/>
    <property type="match status" value="1"/>
</dbReference>
<feature type="domain" description="GPI inositol-deacylase winged helix" evidence="4">
    <location>
        <begin position="968"/>
        <end position="1042"/>
    </location>
</feature>
<dbReference type="PROSITE" id="PS50088">
    <property type="entry name" value="ANK_REPEAT"/>
    <property type="match status" value="1"/>
</dbReference>
<feature type="region of interest" description="Disordered" evidence="3">
    <location>
        <begin position="465"/>
        <end position="532"/>
    </location>
</feature>
<dbReference type="InterPro" id="IPR056884">
    <property type="entry name" value="NPHP3-like_N"/>
</dbReference>
<keyword evidence="2" id="KW-0040">ANK repeat</keyword>
<proteinExistence type="predicted"/>
<dbReference type="PROSITE" id="PS50297">
    <property type="entry name" value="ANK_REP_REGION"/>
    <property type="match status" value="1"/>
</dbReference>
<dbReference type="PANTHER" id="PTHR10039">
    <property type="entry name" value="AMELOGENIN"/>
    <property type="match status" value="1"/>
</dbReference>
<accession>A0AAV9UDT0</accession>
<dbReference type="Gene3D" id="1.25.40.20">
    <property type="entry name" value="Ankyrin repeat-containing domain"/>
    <property type="match status" value="1"/>
</dbReference>
<reference evidence="6 7" key="1">
    <citation type="submission" date="2019-10" db="EMBL/GenBank/DDBJ databases">
        <authorList>
            <person name="Palmer J.M."/>
        </authorList>
    </citation>
    <scope>NUCLEOTIDE SEQUENCE [LARGE SCALE GENOMIC DNA]</scope>
    <source>
        <strain evidence="6 7">TWF730</strain>
    </source>
</reference>
<organism evidence="6 7">
    <name type="scientific">Orbilia blumenaviensis</name>
    <dbReference type="NCBI Taxonomy" id="1796055"/>
    <lineage>
        <taxon>Eukaryota</taxon>
        <taxon>Fungi</taxon>
        <taxon>Dikarya</taxon>
        <taxon>Ascomycota</taxon>
        <taxon>Pezizomycotina</taxon>
        <taxon>Orbiliomycetes</taxon>
        <taxon>Orbiliales</taxon>
        <taxon>Orbiliaceae</taxon>
        <taxon>Orbilia</taxon>
    </lineage>
</organism>
<dbReference type="Proteomes" id="UP001373714">
    <property type="component" value="Unassembled WGS sequence"/>
</dbReference>
<feature type="region of interest" description="Disordered" evidence="3">
    <location>
        <begin position="287"/>
        <end position="306"/>
    </location>
</feature>
<evidence type="ECO:0000256" key="1">
    <source>
        <dbReference type="ARBA" id="ARBA00022737"/>
    </source>
</evidence>
<feature type="compositionally biased region" description="Basic and acidic residues" evidence="3">
    <location>
        <begin position="287"/>
        <end position="300"/>
    </location>
</feature>
<name>A0AAV9UDT0_9PEZI</name>
<dbReference type="InterPro" id="IPR054471">
    <property type="entry name" value="GPIID_WHD"/>
</dbReference>
<dbReference type="EMBL" id="JAVHNS010000011">
    <property type="protein sequence ID" value="KAK6340292.1"/>
    <property type="molecule type" value="Genomic_DNA"/>
</dbReference>
<dbReference type="InterPro" id="IPR036770">
    <property type="entry name" value="Ankyrin_rpt-contain_sf"/>
</dbReference>
<feature type="region of interest" description="Disordered" evidence="3">
    <location>
        <begin position="1"/>
        <end position="27"/>
    </location>
</feature>
<evidence type="ECO:0000256" key="2">
    <source>
        <dbReference type="PROSITE-ProRule" id="PRU00023"/>
    </source>
</evidence>
<evidence type="ECO:0000313" key="7">
    <source>
        <dbReference type="Proteomes" id="UP001373714"/>
    </source>
</evidence>
<evidence type="ECO:0000259" key="5">
    <source>
        <dbReference type="Pfam" id="PF24883"/>
    </source>
</evidence>